<evidence type="ECO:0000256" key="7">
    <source>
        <dbReference type="ARBA" id="ARBA00023128"/>
    </source>
</evidence>
<accession>A0A5M9K5Z1</accession>
<evidence type="ECO:0000256" key="4">
    <source>
        <dbReference type="ARBA" id="ARBA00022692"/>
    </source>
</evidence>
<sequence>MKELEKTNDVHDKGDAKRVEFSKSKGVEGWLLTSHTKIRKFTRKPNYLLIITSSILVQSQPRLTAPNRFLSPRDKNLGLIQASPSKSPQTYLKMAALVKAINAKIRSNPAVSYVCSTHFWGPVSNFGIPIAAVMDTQKSPDLISGKMTLALCIYSATFMRYSLAVTPSQPSPFPLPLRREAEAKAKIGAGVEGVKESVVEAVKKVEGKVEKAVGK</sequence>
<dbReference type="GO" id="GO:0005743">
    <property type="term" value="C:mitochondrial inner membrane"/>
    <property type="evidence" value="ECO:0007669"/>
    <property type="project" value="UniProtKB-SubCell"/>
</dbReference>
<keyword evidence="11" id="KW-1185">Reference proteome</keyword>
<dbReference type="AlphaFoldDB" id="A0A5M9K5Z1"/>
<name>A0A5M9K5Z1_MONFR</name>
<evidence type="ECO:0000256" key="6">
    <source>
        <dbReference type="ARBA" id="ARBA00022989"/>
    </source>
</evidence>
<evidence type="ECO:0000256" key="1">
    <source>
        <dbReference type="ARBA" id="ARBA00004448"/>
    </source>
</evidence>
<gene>
    <name evidence="10" type="ORF">EYC84_007230</name>
</gene>
<dbReference type="VEuPathDB" id="FungiDB:MFRU_021g00590"/>
<evidence type="ECO:0000256" key="9">
    <source>
        <dbReference type="RuleBase" id="RU363100"/>
    </source>
</evidence>
<dbReference type="Proteomes" id="UP000322873">
    <property type="component" value="Unassembled WGS sequence"/>
</dbReference>
<evidence type="ECO:0000313" key="11">
    <source>
        <dbReference type="Proteomes" id="UP000322873"/>
    </source>
</evidence>
<evidence type="ECO:0000256" key="3">
    <source>
        <dbReference type="ARBA" id="ARBA00022448"/>
    </source>
</evidence>
<dbReference type="EMBL" id="VICG01000001">
    <property type="protein sequence ID" value="KAA8577248.1"/>
    <property type="molecule type" value="Genomic_DNA"/>
</dbReference>
<comment type="function">
    <text evidence="9">Mediates the uptake of pyruvate into mitochondria.</text>
</comment>
<protein>
    <recommendedName>
        <fullName evidence="9">Mitochondrial pyruvate carrier</fullName>
    </recommendedName>
</protein>
<keyword evidence="6" id="KW-1133">Transmembrane helix</keyword>
<keyword evidence="8" id="KW-0472">Membrane</keyword>
<organism evidence="10 11">
    <name type="scientific">Monilinia fructicola</name>
    <name type="common">Brown rot fungus</name>
    <name type="synonym">Ciboria fructicola</name>
    <dbReference type="NCBI Taxonomy" id="38448"/>
    <lineage>
        <taxon>Eukaryota</taxon>
        <taxon>Fungi</taxon>
        <taxon>Dikarya</taxon>
        <taxon>Ascomycota</taxon>
        <taxon>Pezizomycotina</taxon>
        <taxon>Leotiomycetes</taxon>
        <taxon>Helotiales</taxon>
        <taxon>Sclerotiniaceae</taxon>
        <taxon>Monilinia</taxon>
    </lineage>
</organism>
<evidence type="ECO:0000256" key="8">
    <source>
        <dbReference type="ARBA" id="ARBA00023136"/>
    </source>
</evidence>
<proteinExistence type="inferred from homology"/>
<comment type="similarity">
    <text evidence="2 9">Belongs to the mitochondrial pyruvate carrier (MPC) (TC 2.A.105) family.</text>
</comment>
<dbReference type="Pfam" id="PF03650">
    <property type="entry name" value="MPC"/>
    <property type="match status" value="1"/>
</dbReference>
<comment type="caution">
    <text evidence="10">The sequence shown here is derived from an EMBL/GenBank/DDBJ whole genome shotgun (WGS) entry which is preliminary data.</text>
</comment>
<keyword evidence="5 9" id="KW-0999">Mitochondrion inner membrane</keyword>
<keyword evidence="7 9" id="KW-0496">Mitochondrion</keyword>
<keyword evidence="4" id="KW-0812">Transmembrane</keyword>
<dbReference type="InterPro" id="IPR005336">
    <property type="entry name" value="MPC"/>
</dbReference>
<dbReference type="PANTHER" id="PTHR14154">
    <property type="entry name" value="UPF0041 BRAIN PROTEIN 44-RELATED"/>
    <property type="match status" value="1"/>
</dbReference>
<evidence type="ECO:0000313" key="10">
    <source>
        <dbReference type="EMBL" id="KAA8577248.1"/>
    </source>
</evidence>
<keyword evidence="3 9" id="KW-0813">Transport</keyword>
<comment type="subcellular location">
    <subcellularLocation>
        <location evidence="1 9">Mitochondrion inner membrane</location>
        <topology evidence="1 9">Multi-pass membrane protein</topology>
    </subcellularLocation>
</comment>
<dbReference type="GO" id="GO:0006850">
    <property type="term" value="P:pyruvate import into mitochondria"/>
    <property type="evidence" value="ECO:0007669"/>
    <property type="project" value="InterPro"/>
</dbReference>
<evidence type="ECO:0000256" key="5">
    <source>
        <dbReference type="ARBA" id="ARBA00022792"/>
    </source>
</evidence>
<evidence type="ECO:0000256" key="2">
    <source>
        <dbReference type="ARBA" id="ARBA00006416"/>
    </source>
</evidence>
<reference evidence="10 11" key="1">
    <citation type="submission" date="2019-06" db="EMBL/GenBank/DDBJ databases">
        <title>Genome Sequence of the Brown Rot Fungal Pathogen Monilinia fructicola.</title>
        <authorList>
            <person name="De Miccolis Angelini R.M."/>
            <person name="Landi L."/>
            <person name="Abate D."/>
            <person name="Pollastro S."/>
            <person name="Romanazzi G."/>
            <person name="Faretra F."/>
        </authorList>
    </citation>
    <scope>NUCLEOTIDE SEQUENCE [LARGE SCALE GENOMIC DNA]</scope>
    <source>
        <strain evidence="10 11">Mfrc123</strain>
    </source>
</reference>